<keyword evidence="10" id="KW-0547">Nucleotide-binding</keyword>
<evidence type="ECO:0000313" key="10">
    <source>
        <dbReference type="EMBL" id="MDM8562798.1"/>
    </source>
</evidence>
<dbReference type="Pfam" id="PF02518">
    <property type="entry name" value="HATPase_c"/>
    <property type="match status" value="1"/>
</dbReference>
<dbReference type="Gene3D" id="3.40.50.2300">
    <property type="match status" value="1"/>
</dbReference>
<feature type="coiled-coil region" evidence="7">
    <location>
        <begin position="129"/>
        <end position="184"/>
    </location>
</feature>
<dbReference type="Pfam" id="PF00072">
    <property type="entry name" value="Response_reg"/>
    <property type="match status" value="1"/>
</dbReference>
<evidence type="ECO:0000313" key="11">
    <source>
        <dbReference type="Proteomes" id="UP001171945"/>
    </source>
</evidence>
<dbReference type="PROSITE" id="PS50110">
    <property type="entry name" value="RESPONSE_REGULATORY"/>
    <property type="match status" value="1"/>
</dbReference>
<dbReference type="EC" id="2.7.13.3" evidence="2"/>
<feature type="domain" description="Histidine kinase" evidence="8">
    <location>
        <begin position="191"/>
        <end position="413"/>
    </location>
</feature>
<dbReference type="PROSITE" id="PS50109">
    <property type="entry name" value="HIS_KIN"/>
    <property type="match status" value="1"/>
</dbReference>
<organism evidence="10 11">
    <name type="scientific">Candidatus Marithioploca araucensis</name>
    <dbReference type="NCBI Taxonomy" id="70273"/>
    <lineage>
        <taxon>Bacteria</taxon>
        <taxon>Pseudomonadati</taxon>
        <taxon>Pseudomonadota</taxon>
        <taxon>Gammaproteobacteria</taxon>
        <taxon>Thiotrichales</taxon>
        <taxon>Thiotrichaceae</taxon>
        <taxon>Candidatus Marithioploca</taxon>
    </lineage>
</organism>
<feature type="domain" description="Response regulatory" evidence="9">
    <location>
        <begin position="8"/>
        <end position="126"/>
    </location>
</feature>
<evidence type="ECO:0000259" key="8">
    <source>
        <dbReference type="PROSITE" id="PS50109"/>
    </source>
</evidence>
<dbReference type="InterPro" id="IPR003594">
    <property type="entry name" value="HATPase_dom"/>
</dbReference>
<dbReference type="InterPro" id="IPR004358">
    <property type="entry name" value="Sig_transdc_His_kin-like_C"/>
</dbReference>
<dbReference type="SMART" id="SM00387">
    <property type="entry name" value="HATPase_c"/>
    <property type="match status" value="1"/>
</dbReference>
<keyword evidence="3 6" id="KW-0597">Phosphoprotein</keyword>
<dbReference type="PANTHER" id="PTHR43047">
    <property type="entry name" value="TWO-COMPONENT HISTIDINE PROTEIN KINASE"/>
    <property type="match status" value="1"/>
</dbReference>
<keyword evidence="4" id="KW-0808">Transferase</keyword>
<evidence type="ECO:0000259" key="9">
    <source>
        <dbReference type="PROSITE" id="PS50110"/>
    </source>
</evidence>
<evidence type="ECO:0000256" key="7">
    <source>
        <dbReference type="SAM" id="Coils"/>
    </source>
</evidence>
<comment type="caution">
    <text evidence="10">The sequence shown here is derived from an EMBL/GenBank/DDBJ whole genome shotgun (WGS) entry which is preliminary data.</text>
</comment>
<dbReference type="SUPFAM" id="SSF55874">
    <property type="entry name" value="ATPase domain of HSP90 chaperone/DNA topoisomerase II/histidine kinase"/>
    <property type="match status" value="1"/>
</dbReference>
<dbReference type="InterPro" id="IPR001789">
    <property type="entry name" value="Sig_transdc_resp-reg_receiver"/>
</dbReference>
<dbReference type="CDD" id="cd00082">
    <property type="entry name" value="HisKA"/>
    <property type="match status" value="1"/>
</dbReference>
<keyword evidence="10" id="KW-0067">ATP-binding</keyword>
<evidence type="ECO:0000256" key="5">
    <source>
        <dbReference type="ARBA" id="ARBA00022777"/>
    </source>
</evidence>
<evidence type="ECO:0000256" key="3">
    <source>
        <dbReference type="ARBA" id="ARBA00022553"/>
    </source>
</evidence>
<sequence length="415" mass="46798">MSNTKPINVLIVDDNKNNLFTLHTLISEYLEVNILEASSGMEALGILLSEEVDLIILDVQMPEMDGFETAQAIRSRKKTQHIPIVFLTAAYKSDDFQQKGFTVGAADYLTKPIDKPQLIARIKSYIRFIEQDQQHKQELEQKVEERTAKLSEANELLNQEIHERKQIENALKTAKEAAESANIAKSQFLANMSHELRTPLNAIIGYSEILKEDATELKVEDFIPDLQKIHVSGKQLLELIDEVLDLSKIEAGKMDLFVEEFDLEVIVDEVVSTVQPLMEQNRNTFKIEMPELLGTIQTDSTKLRQILLNLLSNAAKFTENATICFKVTHKTQENEKWISFDVIDEGIGMTEEQQEKLFQPFTQADGSTTRCYGGTGLGLTITKQFTEIMGADIQVKSELGVGSTFTLLLPVFINI</sequence>
<dbReference type="SUPFAM" id="SSF52172">
    <property type="entry name" value="CheY-like"/>
    <property type="match status" value="1"/>
</dbReference>
<dbReference type="Gene3D" id="1.10.287.130">
    <property type="match status" value="1"/>
</dbReference>
<dbReference type="Pfam" id="PF00512">
    <property type="entry name" value="HisKA"/>
    <property type="match status" value="1"/>
</dbReference>
<gene>
    <name evidence="10" type="ORF">QUF54_05530</name>
</gene>
<keyword evidence="7" id="KW-0175">Coiled coil</keyword>
<dbReference type="SMART" id="SM00388">
    <property type="entry name" value="HisKA"/>
    <property type="match status" value="1"/>
</dbReference>
<dbReference type="SMART" id="SM00448">
    <property type="entry name" value="REC"/>
    <property type="match status" value="1"/>
</dbReference>
<evidence type="ECO:0000256" key="4">
    <source>
        <dbReference type="ARBA" id="ARBA00022679"/>
    </source>
</evidence>
<dbReference type="Proteomes" id="UP001171945">
    <property type="component" value="Unassembled WGS sequence"/>
</dbReference>
<dbReference type="InterPro" id="IPR036890">
    <property type="entry name" value="HATPase_C_sf"/>
</dbReference>
<dbReference type="Gene3D" id="3.30.565.10">
    <property type="entry name" value="Histidine kinase-like ATPase, C-terminal domain"/>
    <property type="match status" value="1"/>
</dbReference>
<dbReference type="InterPro" id="IPR011006">
    <property type="entry name" value="CheY-like_superfamily"/>
</dbReference>
<dbReference type="GO" id="GO:0005524">
    <property type="term" value="F:ATP binding"/>
    <property type="evidence" value="ECO:0007669"/>
    <property type="project" value="UniProtKB-KW"/>
</dbReference>
<dbReference type="PANTHER" id="PTHR43047:SF72">
    <property type="entry name" value="OSMOSENSING HISTIDINE PROTEIN KINASE SLN1"/>
    <property type="match status" value="1"/>
</dbReference>
<comment type="catalytic activity">
    <reaction evidence="1">
        <text>ATP + protein L-histidine = ADP + protein N-phospho-L-histidine.</text>
        <dbReference type="EC" id="2.7.13.3"/>
    </reaction>
</comment>
<evidence type="ECO:0000256" key="1">
    <source>
        <dbReference type="ARBA" id="ARBA00000085"/>
    </source>
</evidence>
<keyword evidence="11" id="KW-1185">Reference proteome</keyword>
<dbReference type="EMBL" id="JAUCGM010000294">
    <property type="protein sequence ID" value="MDM8562798.1"/>
    <property type="molecule type" value="Genomic_DNA"/>
</dbReference>
<evidence type="ECO:0000256" key="6">
    <source>
        <dbReference type="PROSITE-ProRule" id="PRU00169"/>
    </source>
</evidence>
<dbReference type="CDD" id="cd16922">
    <property type="entry name" value="HATPase_EvgS-ArcB-TorS-like"/>
    <property type="match status" value="1"/>
</dbReference>
<dbReference type="InterPro" id="IPR003661">
    <property type="entry name" value="HisK_dim/P_dom"/>
</dbReference>
<protein>
    <recommendedName>
        <fullName evidence="2">histidine kinase</fullName>
        <ecNumber evidence="2">2.7.13.3</ecNumber>
    </recommendedName>
</protein>
<evidence type="ECO:0000256" key="2">
    <source>
        <dbReference type="ARBA" id="ARBA00012438"/>
    </source>
</evidence>
<name>A0ABT7VTA7_9GAMM</name>
<dbReference type="PRINTS" id="PR00344">
    <property type="entry name" value="BCTRLSENSOR"/>
</dbReference>
<keyword evidence="5" id="KW-0418">Kinase</keyword>
<reference evidence="10" key="1">
    <citation type="submission" date="2023-06" db="EMBL/GenBank/DDBJ databases">
        <title>Uncultivated large filamentous bacteria from sulfidic sediments reveal new species and different genomic features in energy metabolism and defense.</title>
        <authorList>
            <person name="Fonseca A."/>
        </authorList>
    </citation>
    <scope>NUCLEOTIDE SEQUENCE</scope>
    <source>
        <strain evidence="10">HSG4</strain>
    </source>
</reference>
<accession>A0ABT7VTA7</accession>
<proteinExistence type="predicted"/>
<feature type="modified residue" description="4-aspartylphosphate" evidence="6">
    <location>
        <position position="58"/>
    </location>
</feature>
<dbReference type="InterPro" id="IPR005467">
    <property type="entry name" value="His_kinase_dom"/>
</dbReference>